<evidence type="ECO:0000256" key="7">
    <source>
        <dbReference type="ARBA" id="ARBA00022840"/>
    </source>
</evidence>
<evidence type="ECO:0000256" key="5">
    <source>
        <dbReference type="ARBA" id="ARBA00022741"/>
    </source>
</evidence>
<dbReference type="Gene3D" id="3.30.200.20">
    <property type="entry name" value="Phosphorylase Kinase, domain 1"/>
    <property type="match status" value="1"/>
</dbReference>
<evidence type="ECO:0000313" key="15">
    <source>
        <dbReference type="EMBL" id="KAK3245901.1"/>
    </source>
</evidence>
<comment type="catalytic activity">
    <reaction evidence="8">
        <text>L-threonyl-[protein] + ATP = O-phospho-L-threonyl-[protein] + ADP + H(+)</text>
        <dbReference type="Rhea" id="RHEA:46608"/>
        <dbReference type="Rhea" id="RHEA-COMP:11060"/>
        <dbReference type="Rhea" id="RHEA-COMP:11605"/>
        <dbReference type="ChEBI" id="CHEBI:15378"/>
        <dbReference type="ChEBI" id="CHEBI:30013"/>
        <dbReference type="ChEBI" id="CHEBI:30616"/>
        <dbReference type="ChEBI" id="CHEBI:61977"/>
        <dbReference type="ChEBI" id="CHEBI:456216"/>
        <dbReference type="EC" id="2.7.11.1"/>
    </reaction>
</comment>
<dbReference type="FunFam" id="1.10.510.10:FF:000008">
    <property type="entry name" value="Non-specific serine/threonine protein kinase"/>
    <property type="match status" value="1"/>
</dbReference>
<keyword evidence="16" id="KW-1185">Reference proteome</keyword>
<feature type="domain" description="TH1" evidence="14">
    <location>
        <begin position="1"/>
        <end position="187"/>
    </location>
</feature>
<evidence type="ECO:0000256" key="1">
    <source>
        <dbReference type="ARBA" id="ARBA00012513"/>
    </source>
</evidence>
<evidence type="ECO:0000259" key="14">
    <source>
        <dbReference type="PROSITE" id="PS51757"/>
    </source>
</evidence>
<keyword evidence="5 10" id="KW-0547">Nucleotide-binding</keyword>
<evidence type="ECO:0000259" key="13">
    <source>
        <dbReference type="PROSITE" id="PS51285"/>
    </source>
</evidence>
<feature type="domain" description="Protein kinase" evidence="12">
    <location>
        <begin position="188"/>
        <end position="447"/>
    </location>
</feature>
<evidence type="ECO:0000256" key="11">
    <source>
        <dbReference type="SAM" id="MobiDB-lite"/>
    </source>
</evidence>
<feature type="binding site" evidence="10">
    <location>
        <position position="217"/>
    </location>
    <ligand>
        <name>ATP</name>
        <dbReference type="ChEBI" id="CHEBI:30616"/>
    </ligand>
</feature>
<accession>A0AAE0EYX8</accession>
<dbReference type="CDD" id="cd05123">
    <property type="entry name" value="STKc_AGC"/>
    <property type="match status" value="1"/>
</dbReference>
<proteinExistence type="predicted"/>
<dbReference type="FunFam" id="3.30.200.20:FF:000048">
    <property type="entry name" value="Non-specific serine/threonine protein kinase"/>
    <property type="match status" value="1"/>
</dbReference>
<evidence type="ECO:0000256" key="10">
    <source>
        <dbReference type="PROSITE-ProRule" id="PRU10141"/>
    </source>
</evidence>
<keyword evidence="4" id="KW-0808">Transferase</keyword>
<gene>
    <name evidence="15" type="ORF">CYMTET_44550</name>
</gene>
<dbReference type="GO" id="GO:0016459">
    <property type="term" value="C:myosin complex"/>
    <property type="evidence" value="ECO:0007669"/>
    <property type="project" value="InterPro"/>
</dbReference>
<protein>
    <recommendedName>
        <fullName evidence="1">non-specific serine/threonine protein kinase</fullName>
        <ecNumber evidence="1">2.7.11.1</ecNumber>
    </recommendedName>
</protein>
<evidence type="ECO:0000256" key="3">
    <source>
        <dbReference type="ARBA" id="ARBA00022553"/>
    </source>
</evidence>
<dbReference type="Pfam" id="PF00433">
    <property type="entry name" value="Pkinase_C"/>
    <property type="match status" value="1"/>
</dbReference>
<dbReference type="PROSITE" id="PS00108">
    <property type="entry name" value="PROTEIN_KINASE_ST"/>
    <property type="match status" value="1"/>
</dbReference>
<dbReference type="InterPro" id="IPR010926">
    <property type="entry name" value="Myosin_TH1"/>
</dbReference>
<dbReference type="GO" id="GO:0005524">
    <property type="term" value="F:ATP binding"/>
    <property type="evidence" value="ECO:0007669"/>
    <property type="project" value="UniProtKB-UniRule"/>
</dbReference>
<dbReference type="GO" id="GO:0003774">
    <property type="term" value="F:cytoskeletal motor activity"/>
    <property type="evidence" value="ECO:0007669"/>
    <property type="project" value="InterPro"/>
</dbReference>
<dbReference type="PROSITE" id="PS00107">
    <property type="entry name" value="PROTEIN_KINASE_ATP"/>
    <property type="match status" value="1"/>
</dbReference>
<organism evidence="15 16">
    <name type="scientific">Cymbomonas tetramitiformis</name>
    <dbReference type="NCBI Taxonomy" id="36881"/>
    <lineage>
        <taxon>Eukaryota</taxon>
        <taxon>Viridiplantae</taxon>
        <taxon>Chlorophyta</taxon>
        <taxon>Pyramimonadophyceae</taxon>
        <taxon>Pyramimonadales</taxon>
        <taxon>Pyramimonadaceae</taxon>
        <taxon>Cymbomonas</taxon>
    </lineage>
</organism>
<feature type="domain" description="AGC-kinase C-terminal" evidence="13">
    <location>
        <begin position="448"/>
        <end position="516"/>
    </location>
</feature>
<dbReference type="InterPro" id="IPR008271">
    <property type="entry name" value="Ser/Thr_kinase_AS"/>
</dbReference>
<dbReference type="InterPro" id="IPR017892">
    <property type="entry name" value="Pkinase_C"/>
</dbReference>
<dbReference type="PROSITE" id="PS51285">
    <property type="entry name" value="AGC_KINASE_CTER"/>
    <property type="match status" value="1"/>
</dbReference>
<dbReference type="PROSITE" id="PS51757">
    <property type="entry name" value="TH1"/>
    <property type="match status" value="1"/>
</dbReference>
<keyword evidence="3" id="KW-0597">Phosphoprotein</keyword>
<dbReference type="Pfam" id="PF00069">
    <property type="entry name" value="Pkinase"/>
    <property type="match status" value="1"/>
</dbReference>
<dbReference type="GO" id="GO:0004674">
    <property type="term" value="F:protein serine/threonine kinase activity"/>
    <property type="evidence" value="ECO:0007669"/>
    <property type="project" value="UniProtKB-KW"/>
</dbReference>
<dbReference type="Proteomes" id="UP001190700">
    <property type="component" value="Unassembled WGS sequence"/>
</dbReference>
<dbReference type="InterPro" id="IPR011009">
    <property type="entry name" value="Kinase-like_dom_sf"/>
</dbReference>
<feature type="region of interest" description="Disordered" evidence="11">
    <location>
        <begin position="151"/>
        <end position="174"/>
    </location>
</feature>
<dbReference type="PANTHER" id="PTHR24351">
    <property type="entry name" value="RIBOSOMAL PROTEIN S6 KINASE"/>
    <property type="match status" value="1"/>
</dbReference>
<evidence type="ECO:0000259" key="12">
    <source>
        <dbReference type="PROSITE" id="PS50011"/>
    </source>
</evidence>
<dbReference type="EMBL" id="LGRX02030281">
    <property type="protein sequence ID" value="KAK3245901.1"/>
    <property type="molecule type" value="Genomic_DNA"/>
</dbReference>
<sequence>MSKGDFSNLSSNSAIKKLLCSFSAGNEDIVFSDDVMKVNRKKQHQKRKLMITNRHLYNLEMPMFSNTPTCKRRIELADITKIIVSTTSEHIVLCVPKEYDYHYVSARKQVIQDVIMTYREQVYGEKPELVEVDSGDLKSYVLTKTEAKQMKGGRPESAVAEGFESKPRSPTVMHYSNQSGEKVEMDSFELLKVIGKGSFGKVMQVKKKDTGEIFAMKVLHKDAVIARNQLEHTKAERHILQAVQHPFLVGLRFAFQSEQKLYMVLDYLNGGELFFHLKKSARFSEERARLYAAEIVLALGHLHSLGIVYRDLKPENILLDKDGHIRITDFGLAKESVVDNSSAQTFCGTPEYLAPEILSGTGHGRAVDWWSLGTLLFEMLTGLPPYYDQNLNIMYRKILQEELKFPKDLIKSADAKDLLTKLLDRNPETRLGSSVQDAEEIKNHPFFAKIDWDGLMAKTVEAPFKPEVAADADVSNFDTCFTDELAQDSFVDTSALSKDENRNFDGFTYMPASNLK</sequence>
<dbReference type="AlphaFoldDB" id="A0AAE0EYX8"/>
<keyword evidence="2" id="KW-0723">Serine/threonine-protein kinase</keyword>
<reference evidence="15 16" key="1">
    <citation type="journal article" date="2015" name="Genome Biol. Evol.">
        <title>Comparative Genomics of a Bacterivorous Green Alga Reveals Evolutionary Causalities and Consequences of Phago-Mixotrophic Mode of Nutrition.</title>
        <authorList>
            <person name="Burns J.A."/>
            <person name="Paasch A."/>
            <person name="Narechania A."/>
            <person name="Kim E."/>
        </authorList>
    </citation>
    <scope>NUCLEOTIDE SEQUENCE [LARGE SCALE GENOMIC DNA]</scope>
    <source>
        <strain evidence="15 16">PLY_AMNH</strain>
    </source>
</reference>
<evidence type="ECO:0000256" key="8">
    <source>
        <dbReference type="ARBA" id="ARBA00047899"/>
    </source>
</evidence>
<evidence type="ECO:0000256" key="9">
    <source>
        <dbReference type="ARBA" id="ARBA00048679"/>
    </source>
</evidence>
<keyword evidence="6" id="KW-0418">Kinase</keyword>
<dbReference type="InterPro" id="IPR000961">
    <property type="entry name" value="AGC-kinase_C"/>
</dbReference>
<comment type="catalytic activity">
    <reaction evidence="9">
        <text>L-seryl-[protein] + ATP = O-phospho-L-seryl-[protein] + ADP + H(+)</text>
        <dbReference type="Rhea" id="RHEA:17989"/>
        <dbReference type="Rhea" id="RHEA-COMP:9863"/>
        <dbReference type="Rhea" id="RHEA-COMP:11604"/>
        <dbReference type="ChEBI" id="CHEBI:15378"/>
        <dbReference type="ChEBI" id="CHEBI:29999"/>
        <dbReference type="ChEBI" id="CHEBI:30616"/>
        <dbReference type="ChEBI" id="CHEBI:83421"/>
        <dbReference type="ChEBI" id="CHEBI:456216"/>
        <dbReference type="EC" id="2.7.11.1"/>
    </reaction>
</comment>
<dbReference type="Pfam" id="PF06017">
    <property type="entry name" value="Myosin_TH1"/>
    <property type="match status" value="1"/>
</dbReference>
<dbReference type="SUPFAM" id="SSF56112">
    <property type="entry name" value="Protein kinase-like (PK-like)"/>
    <property type="match status" value="1"/>
</dbReference>
<dbReference type="EC" id="2.7.11.1" evidence="1"/>
<dbReference type="InterPro" id="IPR045270">
    <property type="entry name" value="STKc_AGC"/>
</dbReference>
<dbReference type="Gene3D" id="1.10.510.10">
    <property type="entry name" value="Transferase(Phosphotransferase) domain 1"/>
    <property type="match status" value="1"/>
</dbReference>
<dbReference type="SMART" id="SM00220">
    <property type="entry name" value="S_TKc"/>
    <property type="match status" value="1"/>
</dbReference>
<evidence type="ECO:0000256" key="2">
    <source>
        <dbReference type="ARBA" id="ARBA00022527"/>
    </source>
</evidence>
<dbReference type="InterPro" id="IPR000719">
    <property type="entry name" value="Prot_kinase_dom"/>
</dbReference>
<evidence type="ECO:0000256" key="6">
    <source>
        <dbReference type="ARBA" id="ARBA00022777"/>
    </source>
</evidence>
<keyword evidence="7 10" id="KW-0067">ATP-binding</keyword>
<comment type="caution">
    <text evidence="15">The sequence shown here is derived from an EMBL/GenBank/DDBJ whole genome shotgun (WGS) entry which is preliminary data.</text>
</comment>
<evidence type="ECO:0000313" key="16">
    <source>
        <dbReference type="Proteomes" id="UP001190700"/>
    </source>
</evidence>
<evidence type="ECO:0000256" key="4">
    <source>
        <dbReference type="ARBA" id="ARBA00022679"/>
    </source>
</evidence>
<name>A0AAE0EYX8_9CHLO</name>
<dbReference type="SMART" id="SM00133">
    <property type="entry name" value="S_TK_X"/>
    <property type="match status" value="1"/>
</dbReference>
<dbReference type="PROSITE" id="PS50011">
    <property type="entry name" value="PROTEIN_KINASE_DOM"/>
    <property type="match status" value="1"/>
</dbReference>
<dbReference type="InterPro" id="IPR017441">
    <property type="entry name" value="Protein_kinase_ATP_BS"/>
</dbReference>